<organism evidence="4 5">
    <name type="scientific">Ciona savignyi</name>
    <name type="common">Pacific transparent sea squirt</name>
    <dbReference type="NCBI Taxonomy" id="51511"/>
    <lineage>
        <taxon>Eukaryota</taxon>
        <taxon>Metazoa</taxon>
        <taxon>Chordata</taxon>
        <taxon>Tunicata</taxon>
        <taxon>Ascidiacea</taxon>
        <taxon>Phlebobranchia</taxon>
        <taxon>Cionidae</taxon>
        <taxon>Ciona</taxon>
    </lineage>
</organism>
<accession>H2ZGM8</accession>
<dbReference type="GO" id="GO:0004672">
    <property type="term" value="F:protein kinase activity"/>
    <property type="evidence" value="ECO:0007669"/>
    <property type="project" value="InterPro"/>
</dbReference>
<dbReference type="GeneTree" id="ENSGT00940000154895"/>
<feature type="domain" description="Protein kinase" evidence="3">
    <location>
        <begin position="65"/>
        <end position="122"/>
    </location>
</feature>
<dbReference type="InParanoid" id="H2ZGM8"/>
<dbReference type="PROSITE" id="PS50011">
    <property type="entry name" value="PROTEIN_KINASE_DOM"/>
    <property type="match status" value="1"/>
</dbReference>
<evidence type="ECO:0000256" key="2">
    <source>
        <dbReference type="SAM" id="MobiDB-lite"/>
    </source>
</evidence>
<reference evidence="4" key="2">
    <citation type="submission" date="2025-08" db="UniProtKB">
        <authorList>
            <consortium name="Ensembl"/>
        </authorList>
    </citation>
    <scope>IDENTIFICATION</scope>
</reference>
<proteinExistence type="predicted"/>
<dbReference type="InterPro" id="IPR011009">
    <property type="entry name" value="Kinase-like_dom_sf"/>
</dbReference>
<sequence length="122" mass="13897">MLQRKGSAKLNRSIDAQMSPQMKFPARRTQSLRISSPHKKQLSVHSGSVLDIDITPWPQQIHERYEVGDVIGDGNFAVVHECVERSSGRQFALKIIDKGKCIGKEYMIFNEVSILRRVKHPN</sequence>
<dbReference type="GO" id="GO:0005524">
    <property type="term" value="F:ATP binding"/>
    <property type="evidence" value="ECO:0007669"/>
    <property type="project" value="UniProtKB-UniRule"/>
</dbReference>
<reference evidence="4" key="3">
    <citation type="submission" date="2025-09" db="UniProtKB">
        <authorList>
            <consortium name="Ensembl"/>
        </authorList>
    </citation>
    <scope>IDENTIFICATION</scope>
</reference>
<protein>
    <recommendedName>
        <fullName evidence="3">Protein kinase domain-containing protein</fullName>
    </recommendedName>
</protein>
<keyword evidence="1" id="KW-0067">ATP-binding</keyword>
<keyword evidence="5" id="KW-1185">Reference proteome</keyword>
<dbReference type="SUPFAM" id="SSF56112">
    <property type="entry name" value="Protein kinase-like (PK-like)"/>
    <property type="match status" value="1"/>
</dbReference>
<dbReference type="Pfam" id="PF00069">
    <property type="entry name" value="Pkinase"/>
    <property type="match status" value="1"/>
</dbReference>
<feature type="region of interest" description="Disordered" evidence="2">
    <location>
        <begin position="1"/>
        <end position="40"/>
    </location>
</feature>
<evidence type="ECO:0000313" key="5">
    <source>
        <dbReference type="Proteomes" id="UP000007875"/>
    </source>
</evidence>
<feature type="binding site" evidence="1">
    <location>
        <position position="104"/>
    </location>
    <ligand>
        <name>ATP</name>
        <dbReference type="ChEBI" id="CHEBI:30616"/>
    </ligand>
</feature>
<evidence type="ECO:0000259" key="3">
    <source>
        <dbReference type="PROSITE" id="PS50011"/>
    </source>
</evidence>
<dbReference type="Ensembl" id="ENSCSAVT00000016926.1">
    <property type="protein sequence ID" value="ENSCSAVP00000016744.1"/>
    <property type="gene ID" value="ENSCSAVG00000009846.1"/>
</dbReference>
<evidence type="ECO:0000256" key="1">
    <source>
        <dbReference type="PROSITE-ProRule" id="PRU10141"/>
    </source>
</evidence>
<dbReference type="eggNOG" id="KOG0032">
    <property type="taxonomic scope" value="Eukaryota"/>
</dbReference>
<dbReference type="PROSITE" id="PS00107">
    <property type="entry name" value="PROTEIN_KINASE_ATP"/>
    <property type="match status" value="1"/>
</dbReference>
<dbReference type="AlphaFoldDB" id="H2ZGM8"/>
<keyword evidence="1" id="KW-0547">Nucleotide-binding</keyword>
<dbReference type="PANTHER" id="PTHR24347">
    <property type="entry name" value="SERINE/THREONINE-PROTEIN KINASE"/>
    <property type="match status" value="1"/>
</dbReference>
<dbReference type="HOGENOM" id="CLU_2031791_0_0_1"/>
<dbReference type="InterPro" id="IPR000719">
    <property type="entry name" value="Prot_kinase_dom"/>
</dbReference>
<reference evidence="5" key="1">
    <citation type="submission" date="2003-08" db="EMBL/GenBank/DDBJ databases">
        <authorList>
            <person name="Birren B."/>
            <person name="Nusbaum C."/>
            <person name="Abebe A."/>
            <person name="Abouelleil A."/>
            <person name="Adekoya E."/>
            <person name="Ait-zahra M."/>
            <person name="Allen N."/>
            <person name="Allen T."/>
            <person name="An P."/>
            <person name="Anderson M."/>
            <person name="Anderson S."/>
            <person name="Arachchi H."/>
            <person name="Armbruster J."/>
            <person name="Bachantsang P."/>
            <person name="Baldwin J."/>
            <person name="Barry A."/>
            <person name="Bayul T."/>
            <person name="Blitshsteyn B."/>
            <person name="Bloom T."/>
            <person name="Blye J."/>
            <person name="Boguslavskiy L."/>
            <person name="Borowsky M."/>
            <person name="Boukhgalter B."/>
            <person name="Brunache A."/>
            <person name="Butler J."/>
            <person name="Calixte N."/>
            <person name="Calvo S."/>
            <person name="Camarata J."/>
            <person name="Campo K."/>
            <person name="Chang J."/>
            <person name="Cheshatsang Y."/>
            <person name="Citroen M."/>
            <person name="Collymore A."/>
            <person name="Considine T."/>
            <person name="Cook A."/>
            <person name="Cooke P."/>
            <person name="Corum B."/>
            <person name="Cuomo C."/>
            <person name="David R."/>
            <person name="Dawoe T."/>
            <person name="Degray S."/>
            <person name="Dodge S."/>
            <person name="Dooley K."/>
            <person name="Dorje P."/>
            <person name="Dorjee K."/>
            <person name="Dorris L."/>
            <person name="Duffey N."/>
            <person name="Dupes A."/>
            <person name="Elkins T."/>
            <person name="Engels R."/>
            <person name="Erickson J."/>
            <person name="Farina A."/>
            <person name="Faro S."/>
            <person name="Ferreira P."/>
            <person name="Fischer H."/>
            <person name="Fitzgerald M."/>
            <person name="Foley K."/>
            <person name="Gage D."/>
            <person name="Galagan J."/>
            <person name="Gearin G."/>
            <person name="Gnerre S."/>
            <person name="Gnirke A."/>
            <person name="Goyette A."/>
            <person name="Graham J."/>
            <person name="Grandbois E."/>
            <person name="Gyaltsen K."/>
            <person name="Hafez N."/>
            <person name="Hagopian D."/>
            <person name="Hagos B."/>
            <person name="Hall J."/>
            <person name="Hatcher B."/>
            <person name="Heller A."/>
            <person name="Higgins H."/>
            <person name="Honan T."/>
            <person name="Horn A."/>
            <person name="Houde N."/>
            <person name="Hughes L."/>
            <person name="Hulme W."/>
            <person name="Husby E."/>
            <person name="Iliev I."/>
            <person name="Jaffe D."/>
            <person name="Jones C."/>
            <person name="Kamal M."/>
            <person name="Kamat A."/>
            <person name="Kamvysselis M."/>
            <person name="Karlsson E."/>
            <person name="Kells C."/>
            <person name="Kieu A."/>
            <person name="Kisner P."/>
            <person name="Kodira C."/>
            <person name="Kulbokas E."/>
            <person name="Labutti K."/>
            <person name="Lama D."/>
            <person name="Landers T."/>
            <person name="Leger J."/>
            <person name="Levine S."/>
            <person name="Lewis D."/>
            <person name="Lewis T."/>
            <person name="Lindblad-toh K."/>
            <person name="Liu X."/>
            <person name="Lokyitsang T."/>
            <person name="Lokyitsang Y."/>
            <person name="Lucien O."/>
            <person name="Lui A."/>
            <person name="Ma L.J."/>
            <person name="Mabbitt R."/>
            <person name="Macdonald J."/>
            <person name="Maclean C."/>
            <person name="Major J."/>
            <person name="Manning J."/>
            <person name="Marabella R."/>
            <person name="Maru K."/>
            <person name="Matthews C."/>
            <person name="Mauceli E."/>
            <person name="Mccarthy M."/>
            <person name="Mcdonough S."/>
            <person name="Mcghee T."/>
            <person name="Meldrim J."/>
            <person name="Meneus L."/>
            <person name="Mesirov J."/>
            <person name="Mihalev A."/>
            <person name="Mihova T."/>
            <person name="Mikkelsen T."/>
            <person name="Mlenga V."/>
            <person name="Moru K."/>
            <person name="Mozes J."/>
            <person name="Mulrain L."/>
            <person name="Munson G."/>
            <person name="Naylor J."/>
            <person name="Newes C."/>
            <person name="Nguyen C."/>
            <person name="Nguyen N."/>
            <person name="Nguyen T."/>
            <person name="Nicol R."/>
            <person name="Nielsen C."/>
            <person name="Nizzari M."/>
            <person name="Norbu C."/>
            <person name="Norbu N."/>
            <person name="O'donnell P."/>
            <person name="Okoawo O."/>
            <person name="O'leary S."/>
            <person name="Omotosho B."/>
            <person name="O'neill K."/>
            <person name="Osman S."/>
            <person name="Parker S."/>
            <person name="Perrin D."/>
            <person name="Phunkhang P."/>
            <person name="Piqani B."/>
            <person name="Purcell S."/>
            <person name="Rachupka T."/>
            <person name="Ramasamy U."/>
            <person name="Rameau R."/>
            <person name="Ray V."/>
            <person name="Raymond C."/>
            <person name="Retta R."/>
            <person name="Richardson S."/>
            <person name="Rise C."/>
            <person name="Rodriguez J."/>
            <person name="Rogers J."/>
            <person name="Rogov P."/>
            <person name="Rutman M."/>
            <person name="Schupbach R."/>
            <person name="Seaman C."/>
            <person name="Settipalli S."/>
            <person name="Sharpe T."/>
            <person name="Sheridan J."/>
            <person name="Sherpa N."/>
            <person name="Shi J."/>
            <person name="Smirnov S."/>
            <person name="Smith C."/>
            <person name="Sougnez C."/>
            <person name="Spencer B."/>
            <person name="Stalker J."/>
            <person name="Stange-thomann N."/>
            <person name="Stavropoulos S."/>
            <person name="Stetson K."/>
            <person name="Stone C."/>
            <person name="Stone S."/>
            <person name="Stubbs M."/>
            <person name="Talamas J."/>
            <person name="Tchuinga P."/>
            <person name="Tenzing P."/>
            <person name="Tesfaye S."/>
            <person name="Theodore J."/>
            <person name="Thoulutsang Y."/>
            <person name="Topham K."/>
            <person name="Towey S."/>
            <person name="Tsamla T."/>
            <person name="Tsomo N."/>
            <person name="Vallee D."/>
            <person name="Vassiliev H."/>
            <person name="Venkataraman V."/>
            <person name="Vinson J."/>
            <person name="Vo A."/>
            <person name="Wade C."/>
            <person name="Wang S."/>
            <person name="Wangchuk T."/>
            <person name="Wangdi T."/>
            <person name="Whittaker C."/>
            <person name="Wilkinson J."/>
            <person name="Wu Y."/>
            <person name="Wyman D."/>
            <person name="Yadav S."/>
            <person name="Yang S."/>
            <person name="Yang X."/>
            <person name="Yeager S."/>
            <person name="Yee E."/>
            <person name="Young G."/>
            <person name="Zainoun J."/>
            <person name="Zembeck L."/>
            <person name="Zimmer A."/>
            <person name="Zody M."/>
            <person name="Lander E."/>
        </authorList>
    </citation>
    <scope>NUCLEOTIDE SEQUENCE [LARGE SCALE GENOMIC DNA]</scope>
</reference>
<dbReference type="InterPro" id="IPR017441">
    <property type="entry name" value="Protein_kinase_ATP_BS"/>
</dbReference>
<name>H2ZGM8_CIOSA</name>
<dbReference type="Gene3D" id="3.30.200.20">
    <property type="entry name" value="Phosphorylase Kinase, domain 1"/>
    <property type="match status" value="1"/>
</dbReference>
<evidence type="ECO:0000313" key="4">
    <source>
        <dbReference type="Ensembl" id="ENSCSAVP00000016744.1"/>
    </source>
</evidence>
<dbReference type="Proteomes" id="UP000007875">
    <property type="component" value="Unassembled WGS sequence"/>
</dbReference>
<dbReference type="STRING" id="51511.ENSCSAVP00000016744"/>